<gene>
    <name evidence="1" type="ORF">HH682_04675</name>
</gene>
<name>A0ABS5SUF4_9GAMM</name>
<evidence type="ECO:0000313" key="1">
    <source>
        <dbReference type="EMBL" id="MBT0723746.1"/>
    </source>
</evidence>
<dbReference type="EMBL" id="JABBFR010000004">
    <property type="protein sequence ID" value="MBT0723746.1"/>
    <property type="molecule type" value="Genomic_DNA"/>
</dbReference>
<dbReference type="RefSeq" id="WP_214236455.1">
    <property type="nucleotide sequence ID" value="NZ_JABBFR010000004.1"/>
</dbReference>
<protein>
    <recommendedName>
        <fullName evidence="3">Pilus assembly protein HofM</fullName>
    </recommendedName>
</protein>
<organism evidence="1 2">
    <name type="scientific">Rosenbergiella gaditana</name>
    <dbReference type="NCBI Taxonomy" id="2726987"/>
    <lineage>
        <taxon>Bacteria</taxon>
        <taxon>Pseudomonadati</taxon>
        <taxon>Pseudomonadota</taxon>
        <taxon>Gammaproteobacteria</taxon>
        <taxon>Enterobacterales</taxon>
        <taxon>Erwiniaceae</taxon>
        <taxon>Rosenbergiella</taxon>
    </lineage>
</organism>
<dbReference type="Gene3D" id="3.30.420.40">
    <property type="match status" value="1"/>
</dbReference>
<dbReference type="Gene3D" id="3.30.1490.300">
    <property type="match status" value="1"/>
</dbReference>
<dbReference type="Proteomes" id="UP000790096">
    <property type="component" value="Unassembled WGS sequence"/>
</dbReference>
<evidence type="ECO:0008006" key="3">
    <source>
        <dbReference type="Google" id="ProtNLM"/>
    </source>
</evidence>
<reference evidence="1 2" key="1">
    <citation type="submission" date="2020-04" db="EMBL/GenBank/DDBJ databases">
        <title>Genome sequencing of Rosenbergiella species.</title>
        <authorList>
            <person name="Alvarez-Perez S."/>
            <person name="Lievens B."/>
        </authorList>
    </citation>
    <scope>NUCLEOTIDE SEQUENCE [LARGE SCALE GENOMIC DNA]</scope>
    <source>
        <strain evidence="1 2">S61</strain>
    </source>
</reference>
<accession>A0ABS5SUF4</accession>
<evidence type="ECO:0000313" key="2">
    <source>
        <dbReference type="Proteomes" id="UP000790096"/>
    </source>
</evidence>
<sequence>MFSQGWQIGLHINTAQVSVVAVKGSQHKWSLQRWWVFPLNAPIFTSTGLLVNTQEFHSILVNLRTHLPYRYSLRVSYPVQCVLLRTISLPSTALKGLPLERFVQLSVERLFSHLHELTWDYCLGPDKSSEISVTVTRSKVLNDYCAVFQDVGLAVDVVELASTALYPLLDPSGSSALIVEDREIWLWAICHNQHYHHGQCLKEDFPTPESVIHSITIHSESYFYAGEQDDAYQKNMESFSLLTSIGHSRSAISSRHDLVVALGLALRKADQL</sequence>
<keyword evidence="2" id="KW-1185">Reference proteome</keyword>
<proteinExistence type="predicted"/>
<comment type="caution">
    <text evidence="1">The sequence shown here is derived from an EMBL/GenBank/DDBJ whole genome shotgun (WGS) entry which is preliminary data.</text>
</comment>